<feature type="region of interest" description="Disordered" evidence="1">
    <location>
        <begin position="1"/>
        <end position="29"/>
    </location>
</feature>
<organism evidence="2 3">
    <name type="scientific">Clitoria ternatea</name>
    <name type="common">Butterfly pea</name>
    <dbReference type="NCBI Taxonomy" id="43366"/>
    <lineage>
        <taxon>Eukaryota</taxon>
        <taxon>Viridiplantae</taxon>
        <taxon>Streptophyta</taxon>
        <taxon>Embryophyta</taxon>
        <taxon>Tracheophyta</taxon>
        <taxon>Spermatophyta</taxon>
        <taxon>Magnoliopsida</taxon>
        <taxon>eudicotyledons</taxon>
        <taxon>Gunneridae</taxon>
        <taxon>Pentapetalae</taxon>
        <taxon>rosids</taxon>
        <taxon>fabids</taxon>
        <taxon>Fabales</taxon>
        <taxon>Fabaceae</taxon>
        <taxon>Papilionoideae</taxon>
        <taxon>50 kb inversion clade</taxon>
        <taxon>NPAAA clade</taxon>
        <taxon>indigoferoid/millettioid clade</taxon>
        <taxon>Phaseoleae</taxon>
        <taxon>Clitoria</taxon>
    </lineage>
</organism>
<proteinExistence type="predicted"/>
<accession>A0AAN9PZY2</accession>
<gene>
    <name evidence="2" type="ORF">RJT34_01642</name>
</gene>
<dbReference type="EMBL" id="JAYKXN010000001">
    <property type="protein sequence ID" value="KAK7317421.1"/>
    <property type="molecule type" value="Genomic_DNA"/>
</dbReference>
<protein>
    <submittedName>
        <fullName evidence="2">Uncharacterized protein</fullName>
    </submittedName>
</protein>
<evidence type="ECO:0000256" key="1">
    <source>
        <dbReference type="SAM" id="MobiDB-lite"/>
    </source>
</evidence>
<sequence length="155" mass="17371">MMAEALRKKKPEKRLHTDEEDFSKGQHTPTEDVPIIHATITSDGDDISTGVAYRGDINAMLRCDDIYPVGHSHSRADSFSRTNKNHADYTVRDLVPYDQFPFDLSLSSLFPVPVASLVFVLNEPQVPLVFLVFVASLHNIPRLITQYPCVTVSSQ</sequence>
<dbReference type="AlphaFoldDB" id="A0AAN9PZY2"/>
<name>A0AAN9PZY2_CLITE</name>
<reference evidence="2 3" key="1">
    <citation type="submission" date="2024-01" db="EMBL/GenBank/DDBJ databases">
        <title>The genomes of 5 underutilized Papilionoideae crops provide insights into root nodulation and disease resistance.</title>
        <authorList>
            <person name="Yuan L."/>
        </authorList>
    </citation>
    <scope>NUCLEOTIDE SEQUENCE [LARGE SCALE GENOMIC DNA]</scope>
    <source>
        <strain evidence="2">LY-2023</strain>
        <tissue evidence="2">Leaf</tissue>
    </source>
</reference>
<dbReference type="Proteomes" id="UP001359559">
    <property type="component" value="Unassembled WGS sequence"/>
</dbReference>
<evidence type="ECO:0000313" key="3">
    <source>
        <dbReference type="Proteomes" id="UP001359559"/>
    </source>
</evidence>
<comment type="caution">
    <text evidence="2">The sequence shown here is derived from an EMBL/GenBank/DDBJ whole genome shotgun (WGS) entry which is preliminary data.</text>
</comment>
<keyword evidence="3" id="KW-1185">Reference proteome</keyword>
<evidence type="ECO:0000313" key="2">
    <source>
        <dbReference type="EMBL" id="KAK7317421.1"/>
    </source>
</evidence>